<accession>A0A815XE18</accession>
<feature type="binding site" evidence="10">
    <location>
        <begin position="179"/>
        <end position="185"/>
    </location>
    <ligand>
        <name>GTP</name>
        <dbReference type="ChEBI" id="CHEBI:37565"/>
    </ligand>
</feature>
<evidence type="ECO:0000256" key="10">
    <source>
        <dbReference type="PIRSR" id="PIRSR601019-1"/>
    </source>
</evidence>
<dbReference type="PANTHER" id="PTHR10218">
    <property type="entry name" value="GTP-BINDING PROTEIN ALPHA SUBUNIT"/>
    <property type="match status" value="1"/>
</dbReference>
<dbReference type="PRINTS" id="PR00318">
    <property type="entry name" value="GPROTEINA"/>
</dbReference>
<keyword evidence="6 10" id="KW-0342">GTP-binding</keyword>
<dbReference type="AlphaFoldDB" id="A0A815XE18"/>
<dbReference type="GO" id="GO:0046872">
    <property type="term" value="F:metal ion binding"/>
    <property type="evidence" value="ECO:0007669"/>
    <property type="project" value="UniProtKB-KW"/>
</dbReference>
<dbReference type="GO" id="GO:0007188">
    <property type="term" value="P:adenylate cyclase-modulating G protein-coupled receptor signaling pathway"/>
    <property type="evidence" value="ECO:0007669"/>
    <property type="project" value="TreeGrafter"/>
</dbReference>
<dbReference type="FunFam" id="1.10.400.10:FF:000001">
    <property type="entry name" value="Guanine nucleotide-binding protein G(I) subunit alpha"/>
    <property type="match status" value="1"/>
</dbReference>
<dbReference type="PROSITE" id="PS51882">
    <property type="entry name" value="G_ALPHA"/>
    <property type="match status" value="1"/>
</dbReference>
<proteinExistence type="predicted"/>
<evidence type="ECO:0000256" key="12">
    <source>
        <dbReference type="SAM" id="MobiDB-lite"/>
    </source>
</evidence>
<keyword evidence="14" id="KW-1185">Reference proteome</keyword>
<evidence type="ECO:0008006" key="15">
    <source>
        <dbReference type="Google" id="ProtNLM"/>
    </source>
</evidence>
<evidence type="ECO:0000256" key="8">
    <source>
        <dbReference type="ARBA" id="ARBA00023224"/>
    </source>
</evidence>
<keyword evidence="8" id="KW-0807">Transducer</keyword>
<dbReference type="CDD" id="cd00066">
    <property type="entry name" value="G-alpha"/>
    <property type="match status" value="1"/>
</dbReference>
<evidence type="ECO:0000256" key="4">
    <source>
        <dbReference type="ARBA" id="ARBA00022741"/>
    </source>
</evidence>
<keyword evidence="7" id="KW-0564">Palmitate</keyword>
<organism evidence="13 14">
    <name type="scientific">Adineta ricciae</name>
    <name type="common">Rotifer</name>
    <dbReference type="NCBI Taxonomy" id="249248"/>
    <lineage>
        <taxon>Eukaryota</taxon>
        <taxon>Metazoa</taxon>
        <taxon>Spiralia</taxon>
        <taxon>Gnathifera</taxon>
        <taxon>Rotifera</taxon>
        <taxon>Eurotatoria</taxon>
        <taxon>Bdelloidea</taxon>
        <taxon>Adinetida</taxon>
        <taxon>Adinetidae</taxon>
        <taxon>Adineta</taxon>
    </lineage>
</organism>
<dbReference type="SUPFAM" id="SSF47895">
    <property type="entry name" value="Transducin (alpha subunit), insertion domain"/>
    <property type="match status" value="1"/>
</dbReference>
<keyword evidence="2" id="KW-0519">Myristate</keyword>
<evidence type="ECO:0000256" key="2">
    <source>
        <dbReference type="ARBA" id="ARBA00022707"/>
    </source>
</evidence>
<keyword evidence="9" id="KW-0449">Lipoprotein</keyword>
<dbReference type="InterPro" id="IPR001019">
    <property type="entry name" value="Gprotein_alpha_su"/>
</dbReference>
<keyword evidence="4 10" id="KW-0547">Nucleotide-binding</keyword>
<comment type="subunit">
    <text evidence="1">G proteins are composed of 3 units; alpha, beta and gamma. The alpha chain contains the guanine nucleotide binding site.</text>
</comment>
<keyword evidence="3 11" id="KW-0479">Metal-binding</keyword>
<feature type="region of interest" description="Disordered" evidence="12">
    <location>
        <begin position="1"/>
        <end position="24"/>
    </location>
</feature>
<dbReference type="InterPro" id="IPR027417">
    <property type="entry name" value="P-loop_NTPase"/>
</dbReference>
<feature type="binding site" evidence="10">
    <location>
        <begin position="154"/>
        <end position="155"/>
    </location>
    <ligand>
        <name>GTP</name>
        <dbReference type="ChEBI" id="CHEBI:37565"/>
    </ligand>
</feature>
<dbReference type="GO" id="GO:0001664">
    <property type="term" value="F:G protein-coupled receptor binding"/>
    <property type="evidence" value="ECO:0007669"/>
    <property type="project" value="TreeGrafter"/>
</dbReference>
<evidence type="ECO:0000313" key="14">
    <source>
        <dbReference type="Proteomes" id="UP000663828"/>
    </source>
</evidence>
<comment type="caution">
    <text evidence="13">The sequence shown here is derived from an EMBL/GenBank/DDBJ whole genome shotgun (WGS) entry which is preliminary data.</text>
</comment>
<dbReference type="GO" id="GO:0005737">
    <property type="term" value="C:cytoplasm"/>
    <property type="evidence" value="ECO:0007669"/>
    <property type="project" value="TreeGrafter"/>
</dbReference>
<dbReference type="Proteomes" id="UP000663828">
    <property type="component" value="Unassembled WGS sequence"/>
</dbReference>
<dbReference type="InterPro" id="IPR011025">
    <property type="entry name" value="GproteinA_insert"/>
</dbReference>
<dbReference type="GO" id="GO:0005834">
    <property type="term" value="C:heterotrimeric G-protein complex"/>
    <property type="evidence" value="ECO:0007669"/>
    <property type="project" value="TreeGrafter"/>
</dbReference>
<feature type="binding site" evidence="11">
    <location>
        <position position="50"/>
    </location>
    <ligand>
        <name>Mg(2+)</name>
        <dbReference type="ChEBI" id="CHEBI:18420"/>
    </ligand>
</feature>
<evidence type="ECO:0000256" key="5">
    <source>
        <dbReference type="ARBA" id="ARBA00022842"/>
    </source>
</evidence>
<dbReference type="GO" id="GO:0031683">
    <property type="term" value="F:G-protein beta/gamma-subunit complex binding"/>
    <property type="evidence" value="ECO:0007669"/>
    <property type="project" value="InterPro"/>
</dbReference>
<evidence type="ECO:0000256" key="7">
    <source>
        <dbReference type="ARBA" id="ARBA00023139"/>
    </source>
</evidence>
<dbReference type="EMBL" id="CAJNOR010005306">
    <property type="protein sequence ID" value="CAF1556255.1"/>
    <property type="molecule type" value="Genomic_DNA"/>
</dbReference>
<feature type="binding site" evidence="11">
    <location>
        <position position="185"/>
    </location>
    <ligand>
        <name>Mg(2+)</name>
        <dbReference type="ChEBI" id="CHEBI:18420"/>
    </ligand>
</feature>
<feature type="binding site" evidence="10">
    <location>
        <begin position="46"/>
        <end position="51"/>
    </location>
    <ligand>
        <name>GTP</name>
        <dbReference type="ChEBI" id="CHEBI:37565"/>
    </ligand>
</feature>
<sequence length="196" mass="22274">MGLCASGMSSEEREAMERSKALDKQLKEDAERAAKDVKLLLLGAGESGKSTILKQMKIIHMDGYSKEDFEQYREVVYSNTIQSLATIIRAMETLNIQFGSTDRERDAAMVLDKISRMADTEPFESELLDAMKKLWNDNGVQTCFNRSNEYQLNDSAKYFLDKLDEIGSPNYLPSTQDILRTRVKTTGIVEINFTFK</sequence>
<evidence type="ECO:0000256" key="11">
    <source>
        <dbReference type="PIRSR" id="PIRSR601019-2"/>
    </source>
</evidence>
<evidence type="ECO:0000256" key="1">
    <source>
        <dbReference type="ARBA" id="ARBA00011356"/>
    </source>
</evidence>
<dbReference type="SUPFAM" id="SSF52540">
    <property type="entry name" value="P-loop containing nucleoside triphosphate hydrolases"/>
    <property type="match status" value="1"/>
</dbReference>
<keyword evidence="5 11" id="KW-0460">Magnesium</keyword>
<dbReference type="FunFam" id="3.40.50.300:FF:000720">
    <property type="entry name" value="Guanine nucleotide-binding protein G(k) subunit alpha"/>
    <property type="match status" value="1"/>
</dbReference>
<dbReference type="SMART" id="SM00275">
    <property type="entry name" value="G_alpha"/>
    <property type="match status" value="1"/>
</dbReference>
<dbReference type="Pfam" id="PF00503">
    <property type="entry name" value="G-alpha"/>
    <property type="match status" value="1"/>
</dbReference>
<feature type="non-terminal residue" evidence="13">
    <location>
        <position position="1"/>
    </location>
</feature>
<evidence type="ECO:0000256" key="3">
    <source>
        <dbReference type="ARBA" id="ARBA00022723"/>
    </source>
</evidence>
<evidence type="ECO:0000256" key="9">
    <source>
        <dbReference type="ARBA" id="ARBA00023288"/>
    </source>
</evidence>
<feature type="compositionally biased region" description="Basic and acidic residues" evidence="12">
    <location>
        <begin position="10"/>
        <end position="24"/>
    </location>
</feature>
<dbReference type="PANTHER" id="PTHR10218:SF362">
    <property type="entry name" value="G PROTEIN ALPHA O SUBUNIT"/>
    <property type="match status" value="1"/>
</dbReference>
<dbReference type="GO" id="GO:0003924">
    <property type="term" value="F:GTPase activity"/>
    <property type="evidence" value="ECO:0007669"/>
    <property type="project" value="InterPro"/>
</dbReference>
<dbReference type="GO" id="GO:0005525">
    <property type="term" value="F:GTP binding"/>
    <property type="evidence" value="ECO:0007669"/>
    <property type="project" value="UniProtKB-KW"/>
</dbReference>
<name>A0A815XE18_ADIRI</name>
<gene>
    <name evidence="13" type="ORF">XAT740_LOCUS43272</name>
</gene>
<reference evidence="13" key="1">
    <citation type="submission" date="2021-02" db="EMBL/GenBank/DDBJ databases">
        <authorList>
            <person name="Nowell W R."/>
        </authorList>
    </citation>
    <scope>NUCLEOTIDE SEQUENCE</scope>
</reference>
<evidence type="ECO:0000256" key="6">
    <source>
        <dbReference type="ARBA" id="ARBA00023134"/>
    </source>
</evidence>
<dbReference type="Gene3D" id="3.40.50.300">
    <property type="entry name" value="P-loop containing nucleotide triphosphate hydrolases"/>
    <property type="match status" value="1"/>
</dbReference>
<evidence type="ECO:0000313" key="13">
    <source>
        <dbReference type="EMBL" id="CAF1556255.1"/>
    </source>
</evidence>
<dbReference type="Gene3D" id="1.10.400.10">
    <property type="entry name" value="GI Alpha 1, domain 2-like"/>
    <property type="match status" value="1"/>
</dbReference>
<protein>
    <recommendedName>
        <fullName evidence="15">Guanine nucleotide-binding protein G(O) subunit alpha</fullName>
    </recommendedName>
</protein>